<sequence length="269" mass="29535">MSLQQEIIAKLGVMPEINVDEEIRKRVDFLKQYVLKSGVNGLLIAISGGIDSAVATGLCVQATNELTQEKDKEYKTVGVFQPYGEQVDIADSYAVAEAFQLKYRIETNIEEAVNEIALEAEYGLKSIGDSRHLSRGGKGNVKARTRMVLQYALAFELNLLVVGTDHASEAITGFFTKYGDGAVDITPLSTLNKRQVRLLAAKLGVPQSVLDKAPTAGLWEGQTDENELGITYDANSAYLEGKTIDPKEQEKLEKQYLKTAHKREPIPGI</sequence>
<feature type="domain" description="NAD/GMP synthase" evidence="11">
    <location>
        <begin position="23"/>
        <end position="264"/>
    </location>
</feature>
<dbReference type="NCBIfam" id="NF001979">
    <property type="entry name" value="PRK00768.1"/>
    <property type="match status" value="1"/>
</dbReference>
<evidence type="ECO:0000256" key="8">
    <source>
        <dbReference type="HAMAP-Rule" id="MF_00193"/>
    </source>
</evidence>
<dbReference type="Pfam" id="PF02540">
    <property type="entry name" value="NAD_synthase"/>
    <property type="match status" value="1"/>
</dbReference>
<evidence type="ECO:0000313" key="13">
    <source>
        <dbReference type="Proteomes" id="UP000295636"/>
    </source>
</evidence>
<keyword evidence="2 8" id="KW-0436">Ligase</keyword>
<proteinExistence type="inferred from homology"/>
<evidence type="ECO:0000313" key="12">
    <source>
        <dbReference type="EMBL" id="TDF97230.1"/>
    </source>
</evidence>
<protein>
    <recommendedName>
        <fullName evidence="8 10">NH(3)-dependent NAD(+) synthetase</fullName>
        <ecNumber evidence="8 10">6.3.1.5</ecNumber>
    </recommendedName>
</protein>
<evidence type="ECO:0000256" key="2">
    <source>
        <dbReference type="ARBA" id="ARBA00022598"/>
    </source>
</evidence>
<feature type="binding site" evidence="8">
    <location>
        <position position="215"/>
    </location>
    <ligand>
        <name>ATP</name>
        <dbReference type="ChEBI" id="CHEBI:30616"/>
    </ligand>
</feature>
<dbReference type="PANTHER" id="PTHR23090">
    <property type="entry name" value="NH 3 /GLUTAMINE-DEPENDENT NAD + SYNTHETASE"/>
    <property type="match status" value="1"/>
</dbReference>
<feature type="binding site" evidence="8">
    <location>
        <position position="164"/>
    </location>
    <ligand>
        <name>ATP</name>
        <dbReference type="ChEBI" id="CHEBI:30616"/>
    </ligand>
</feature>
<dbReference type="GO" id="GO:0005524">
    <property type="term" value="F:ATP binding"/>
    <property type="evidence" value="ECO:0007669"/>
    <property type="project" value="UniProtKB-UniRule"/>
</dbReference>
<reference evidence="12 13" key="1">
    <citation type="submission" date="2019-03" db="EMBL/GenBank/DDBJ databases">
        <title>This is whole genome sequence of Paenibacillus sp MS74 strain.</title>
        <authorList>
            <person name="Trinh H.N."/>
        </authorList>
    </citation>
    <scope>NUCLEOTIDE SEQUENCE [LARGE SCALE GENOMIC DNA]</scope>
    <source>
        <strain evidence="12 13">MS74</strain>
    </source>
</reference>
<dbReference type="GO" id="GO:0046872">
    <property type="term" value="F:metal ion binding"/>
    <property type="evidence" value="ECO:0007669"/>
    <property type="project" value="UniProtKB-KW"/>
</dbReference>
<keyword evidence="6 8" id="KW-0460">Magnesium</keyword>
<dbReference type="OrthoDB" id="9803818at2"/>
<dbReference type="InterPro" id="IPR022310">
    <property type="entry name" value="NAD/GMP_synthase"/>
</dbReference>
<feature type="binding site" description="in other chain" evidence="8">
    <location>
        <position position="144"/>
    </location>
    <ligand>
        <name>deamido-NAD(+)</name>
        <dbReference type="ChEBI" id="CHEBI:58437"/>
        <note>ligand shared between two neighboring subunits</note>
    </ligand>
</feature>
<evidence type="ECO:0000256" key="7">
    <source>
        <dbReference type="ARBA" id="ARBA00023027"/>
    </source>
</evidence>
<keyword evidence="7 8" id="KW-0520">NAD</keyword>
<evidence type="ECO:0000256" key="5">
    <source>
        <dbReference type="ARBA" id="ARBA00022840"/>
    </source>
</evidence>
<accession>A0A4R5KR31</accession>
<dbReference type="InterPro" id="IPR014729">
    <property type="entry name" value="Rossmann-like_a/b/a_fold"/>
</dbReference>
<comment type="similarity">
    <text evidence="1 8 9">Belongs to the NAD synthetase family.</text>
</comment>
<evidence type="ECO:0000259" key="11">
    <source>
        <dbReference type="Pfam" id="PF02540"/>
    </source>
</evidence>
<feature type="binding site" evidence="8">
    <location>
        <position position="193"/>
    </location>
    <ligand>
        <name>ATP</name>
        <dbReference type="ChEBI" id="CHEBI:30616"/>
    </ligand>
</feature>
<evidence type="ECO:0000256" key="1">
    <source>
        <dbReference type="ARBA" id="ARBA00005859"/>
    </source>
</evidence>
<dbReference type="PANTHER" id="PTHR23090:SF7">
    <property type="entry name" value="NH(3)-DEPENDENT NAD(+) SYNTHETASE"/>
    <property type="match status" value="1"/>
</dbReference>
<dbReference type="CDD" id="cd00553">
    <property type="entry name" value="NAD_synthase"/>
    <property type="match status" value="1"/>
</dbReference>
<evidence type="ECO:0000256" key="3">
    <source>
        <dbReference type="ARBA" id="ARBA00022723"/>
    </source>
</evidence>
<evidence type="ECO:0000256" key="4">
    <source>
        <dbReference type="ARBA" id="ARBA00022741"/>
    </source>
</evidence>
<dbReference type="GO" id="GO:0004359">
    <property type="term" value="F:glutaminase activity"/>
    <property type="evidence" value="ECO:0007669"/>
    <property type="project" value="InterPro"/>
</dbReference>
<dbReference type="RefSeq" id="WP_133229596.1">
    <property type="nucleotide sequence ID" value="NZ_SMRT01000006.1"/>
</dbReference>
<comment type="function">
    <text evidence="8">Catalyzes the ATP-dependent amidation of deamido-NAD to form NAD. Uses ammonia as a nitrogen source.</text>
</comment>
<dbReference type="GO" id="GO:0008795">
    <property type="term" value="F:NAD+ synthase activity"/>
    <property type="evidence" value="ECO:0007669"/>
    <property type="project" value="UniProtKB-UniRule"/>
</dbReference>
<comment type="caution">
    <text evidence="12">The sequence shown here is derived from an EMBL/GenBank/DDBJ whole genome shotgun (WGS) entry which is preliminary data.</text>
</comment>
<dbReference type="GO" id="GO:0005737">
    <property type="term" value="C:cytoplasm"/>
    <property type="evidence" value="ECO:0007669"/>
    <property type="project" value="InterPro"/>
</dbReference>
<dbReference type="InterPro" id="IPR003694">
    <property type="entry name" value="NAD_synthase"/>
</dbReference>
<dbReference type="EC" id="6.3.1.5" evidence="8 10"/>
<feature type="binding site" description="in other chain" evidence="8">
    <location>
        <position position="177"/>
    </location>
    <ligand>
        <name>deamido-NAD(+)</name>
        <dbReference type="ChEBI" id="CHEBI:58437"/>
        <note>ligand shared between two neighboring subunits</note>
    </ligand>
</feature>
<comment type="pathway">
    <text evidence="8">Cofactor biosynthesis; NAD(+) biosynthesis; NAD(+) from deamido-NAD(+) (ammonia route): step 1/1.</text>
</comment>
<dbReference type="AlphaFoldDB" id="A0A4R5KR31"/>
<organism evidence="12 13">
    <name type="scientific">Paenibacillus piri</name>
    <dbReference type="NCBI Taxonomy" id="2547395"/>
    <lineage>
        <taxon>Bacteria</taxon>
        <taxon>Bacillati</taxon>
        <taxon>Bacillota</taxon>
        <taxon>Bacilli</taxon>
        <taxon>Bacillales</taxon>
        <taxon>Paenibacillaceae</taxon>
        <taxon>Paenibacillus</taxon>
    </lineage>
</organism>
<dbReference type="NCBIfam" id="TIGR00552">
    <property type="entry name" value="nadE"/>
    <property type="match status" value="1"/>
</dbReference>
<evidence type="ECO:0000256" key="9">
    <source>
        <dbReference type="RuleBase" id="RU003811"/>
    </source>
</evidence>
<keyword evidence="3 8" id="KW-0479">Metal-binding</keyword>
<feature type="binding site" evidence="8">
    <location>
        <position position="184"/>
    </location>
    <ligand>
        <name>deamido-NAD(+)</name>
        <dbReference type="ChEBI" id="CHEBI:58437"/>
        <note>ligand shared between two neighboring subunits</note>
    </ligand>
</feature>
<evidence type="ECO:0000256" key="6">
    <source>
        <dbReference type="ARBA" id="ARBA00022842"/>
    </source>
</evidence>
<dbReference type="EMBL" id="SMRT01000006">
    <property type="protein sequence ID" value="TDF97230.1"/>
    <property type="molecule type" value="Genomic_DNA"/>
</dbReference>
<dbReference type="Proteomes" id="UP000295636">
    <property type="component" value="Unassembled WGS sequence"/>
</dbReference>
<feature type="binding site" evidence="8">
    <location>
        <position position="51"/>
    </location>
    <ligand>
        <name>Mg(2+)</name>
        <dbReference type="ChEBI" id="CHEBI:18420"/>
    </ligand>
</feature>
<dbReference type="GO" id="GO:0003952">
    <property type="term" value="F:NAD+ synthase (glutamine-hydrolyzing) activity"/>
    <property type="evidence" value="ECO:0007669"/>
    <property type="project" value="InterPro"/>
</dbReference>
<feature type="binding site" evidence="8">
    <location>
        <position position="169"/>
    </location>
    <ligand>
        <name>Mg(2+)</name>
        <dbReference type="ChEBI" id="CHEBI:18420"/>
    </ligand>
</feature>
<feature type="binding site" description="in other chain" evidence="8">
    <location>
        <begin position="261"/>
        <end position="262"/>
    </location>
    <ligand>
        <name>deamido-NAD(+)</name>
        <dbReference type="ChEBI" id="CHEBI:58437"/>
        <note>ligand shared between two neighboring subunits</note>
    </ligand>
</feature>
<dbReference type="SUPFAM" id="SSF52402">
    <property type="entry name" value="Adenine nucleotide alpha hydrolases-like"/>
    <property type="match status" value="1"/>
</dbReference>
<dbReference type="HAMAP" id="MF_00193">
    <property type="entry name" value="NadE_ammonia_dep"/>
    <property type="match status" value="1"/>
</dbReference>
<evidence type="ECO:0000256" key="10">
    <source>
        <dbReference type="RuleBase" id="RU003812"/>
    </source>
</evidence>
<dbReference type="InterPro" id="IPR022926">
    <property type="entry name" value="NH(3)-dep_NAD(+)_synth"/>
</dbReference>
<dbReference type="UniPathway" id="UPA00253">
    <property type="reaction ID" value="UER00333"/>
</dbReference>
<keyword evidence="4 8" id="KW-0547">Nucleotide-binding</keyword>
<dbReference type="Gene3D" id="3.40.50.620">
    <property type="entry name" value="HUPs"/>
    <property type="match status" value="1"/>
</dbReference>
<comment type="subunit">
    <text evidence="8">Homodimer.</text>
</comment>
<comment type="catalytic activity">
    <reaction evidence="8 10">
        <text>deamido-NAD(+) + NH4(+) + ATP = AMP + diphosphate + NAD(+) + H(+)</text>
        <dbReference type="Rhea" id="RHEA:21188"/>
        <dbReference type="ChEBI" id="CHEBI:15378"/>
        <dbReference type="ChEBI" id="CHEBI:28938"/>
        <dbReference type="ChEBI" id="CHEBI:30616"/>
        <dbReference type="ChEBI" id="CHEBI:33019"/>
        <dbReference type="ChEBI" id="CHEBI:57540"/>
        <dbReference type="ChEBI" id="CHEBI:58437"/>
        <dbReference type="ChEBI" id="CHEBI:456215"/>
        <dbReference type="EC" id="6.3.1.5"/>
    </reaction>
</comment>
<keyword evidence="13" id="KW-1185">Reference proteome</keyword>
<dbReference type="GO" id="GO:0009435">
    <property type="term" value="P:NAD+ biosynthetic process"/>
    <property type="evidence" value="ECO:0007669"/>
    <property type="project" value="UniProtKB-UniRule"/>
</dbReference>
<name>A0A4R5KR31_9BACL</name>
<keyword evidence="5 8" id="KW-0067">ATP-binding</keyword>
<feature type="binding site" evidence="8">
    <location>
        <begin position="45"/>
        <end position="52"/>
    </location>
    <ligand>
        <name>ATP</name>
        <dbReference type="ChEBI" id="CHEBI:30616"/>
    </ligand>
</feature>
<gene>
    <name evidence="8 12" type="primary">nadE</name>
    <name evidence="12" type="ORF">E1757_15505</name>
</gene>